<evidence type="ECO:0000256" key="1">
    <source>
        <dbReference type="ARBA" id="ARBA00010742"/>
    </source>
</evidence>
<dbReference type="RefSeq" id="WP_344556541.1">
    <property type="nucleotide sequence ID" value="NZ_BAAANS010000050.1"/>
</dbReference>
<evidence type="ECO:0000313" key="4">
    <source>
        <dbReference type="EMBL" id="GAA2114904.1"/>
    </source>
</evidence>
<dbReference type="PANTHER" id="PTHR30024">
    <property type="entry name" value="ALIPHATIC SULFONATES-BINDING PROTEIN-RELATED"/>
    <property type="match status" value="1"/>
</dbReference>
<feature type="chain" id="PRO_5047125058" description="Solute-binding protein family 3/N-terminal domain-containing protein" evidence="2">
    <location>
        <begin position="34"/>
        <end position="346"/>
    </location>
</feature>
<keyword evidence="5" id="KW-1185">Reference proteome</keyword>
<dbReference type="SMART" id="SM00062">
    <property type="entry name" value="PBPb"/>
    <property type="match status" value="1"/>
</dbReference>
<gene>
    <name evidence="4" type="ORF">GCM10009759_59500</name>
</gene>
<evidence type="ECO:0000313" key="5">
    <source>
        <dbReference type="Proteomes" id="UP001500897"/>
    </source>
</evidence>
<dbReference type="InterPro" id="IPR015168">
    <property type="entry name" value="SsuA/THI5"/>
</dbReference>
<dbReference type="InterPro" id="IPR006311">
    <property type="entry name" value="TAT_signal"/>
</dbReference>
<organism evidence="4 5">
    <name type="scientific">Kitasatospora saccharophila</name>
    <dbReference type="NCBI Taxonomy" id="407973"/>
    <lineage>
        <taxon>Bacteria</taxon>
        <taxon>Bacillati</taxon>
        <taxon>Actinomycetota</taxon>
        <taxon>Actinomycetes</taxon>
        <taxon>Kitasatosporales</taxon>
        <taxon>Streptomycetaceae</taxon>
        <taxon>Kitasatospora</taxon>
    </lineage>
</organism>
<dbReference type="InterPro" id="IPR001638">
    <property type="entry name" value="Solute-binding_3/MltF_N"/>
</dbReference>
<evidence type="ECO:0000259" key="3">
    <source>
        <dbReference type="SMART" id="SM00062"/>
    </source>
</evidence>
<feature type="domain" description="Solute-binding protein family 3/N-terminal" evidence="3">
    <location>
        <begin position="48"/>
        <end position="278"/>
    </location>
</feature>
<dbReference type="Proteomes" id="UP001500897">
    <property type="component" value="Unassembled WGS sequence"/>
</dbReference>
<dbReference type="SUPFAM" id="SSF53850">
    <property type="entry name" value="Periplasmic binding protein-like II"/>
    <property type="match status" value="1"/>
</dbReference>
<proteinExistence type="inferred from homology"/>
<dbReference type="PROSITE" id="PS51318">
    <property type="entry name" value="TAT"/>
    <property type="match status" value="1"/>
</dbReference>
<reference evidence="4 5" key="1">
    <citation type="journal article" date="2019" name="Int. J. Syst. Evol. Microbiol.">
        <title>The Global Catalogue of Microorganisms (GCM) 10K type strain sequencing project: providing services to taxonomists for standard genome sequencing and annotation.</title>
        <authorList>
            <consortium name="The Broad Institute Genomics Platform"/>
            <consortium name="The Broad Institute Genome Sequencing Center for Infectious Disease"/>
            <person name="Wu L."/>
            <person name="Ma J."/>
        </authorList>
    </citation>
    <scope>NUCLEOTIDE SEQUENCE [LARGE SCALE GENOMIC DNA]</scope>
    <source>
        <strain evidence="4 5">JCM 14559</strain>
    </source>
</reference>
<dbReference type="PANTHER" id="PTHR30024:SF42">
    <property type="entry name" value="ALIPHATIC SULFONATES-BINDING PROTEIN-RELATED"/>
    <property type="match status" value="1"/>
</dbReference>
<comment type="similarity">
    <text evidence="1">Belongs to the bacterial solute-binding protein SsuA/TauA family.</text>
</comment>
<dbReference type="Pfam" id="PF09084">
    <property type="entry name" value="NMT1"/>
    <property type="match status" value="1"/>
</dbReference>
<dbReference type="Gene3D" id="3.40.190.10">
    <property type="entry name" value="Periplasmic binding protein-like II"/>
    <property type="match status" value="2"/>
</dbReference>
<protein>
    <recommendedName>
        <fullName evidence="3">Solute-binding protein family 3/N-terminal domain-containing protein</fullName>
    </recommendedName>
</protein>
<name>A0ABN2XQT4_9ACTN</name>
<comment type="caution">
    <text evidence="4">The sequence shown here is derived from an EMBL/GenBank/DDBJ whole genome shotgun (WGS) entry which is preliminary data.</text>
</comment>
<accession>A0ABN2XQT4</accession>
<dbReference type="CDD" id="cd01008">
    <property type="entry name" value="PBP2_NrtA_SsuA_CpmA_like"/>
    <property type="match status" value="1"/>
</dbReference>
<sequence length="346" mass="35652">MSTTTTVRRRTLLAATALTAVAALALTACGSSAKDASASADGKGAEVVLRVPDPGNSGFLAKGKKDGSLDAALAAVHAKVVWTGSAGPFAPAAQALNADQLDVAQGSITSAVAALAQKPGFKLFAQTEPDQAGEGILVKNGSPIKEIQDLVGKKVAVSQGGTSEYLLLKALEKNGIPADKVERVYLRADQTSGVFNSGQVDAWATWGTFSIPAIANGGAHFLADGKAVGSDNYAVWAVRSTFAEKHPDVLKAFYGYLHENGAKEKADPAAYLNVFTDAGPTAVTPAEKDIAVDFGKQRAVDSPITDADAARFAVVAKFYADQGVTKSLVDVKPYLIDIDSLAGSGK</sequence>
<evidence type="ECO:0000256" key="2">
    <source>
        <dbReference type="SAM" id="SignalP"/>
    </source>
</evidence>
<dbReference type="EMBL" id="BAAANS010000050">
    <property type="protein sequence ID" value="GAA2114904.1"/>
    <property type="molecule type" value="Genomic_DNA"/>
</dbReference>
<keyword evidence="2" id="KW-0732">Signal</keyword>
<feature type="signal peptide" evidence="2">
    <location>
        <begin position="1"/>
        <end position="33"/>
    </location>
</feature>